<organism evidence="8 9">
    <name type="scientific">Prevotella scopos JCM 17725</name>
    <dbReference type="NCBI Taxonomy" id="1236518"/>
    <lineage>
        <taxon>Bacteria</taxon>
        <taxon>Pseudomonadati</taxon>
        <taxon>Bacteroidota</taxon>
        <taxon>Bacteroidia</taxon>
        <taxon>Bacteroidales</taxon>
        <taxon>Prevotellaceae</taxon>
        <taxon>Prevotella</taxon>
    </lineage>
</organism>
<dbReference type="Pfam" id="PF13517">
    <property type="entry name" value="FG-GAP_3"/>
    <property type="match status" value="2"/>
</dbReference>
<keyword evidence="5" id="KW-0812">Transmembrane</keyword>
<proteinExistence type="predicted"/>
<dbReference type="Pfam" id="PF12256">
    <property type="entry name" value="TcdB_toxin_midN"/>
    <property type="match status" value="1"/>
</dbReference>
<evidence type="ECO:0000256" key="1">
    <source>
        <dbReference type="ARBA" id="ARBA00004613"/>
    </source>
</evidence>
<dbReference type="Proteomes" id="UP000184105">
    <property type="component" value="Unassembled WGS sequence"/>
</dbReference>
<dbReference type="NCBIfam" id="TIGR03696">
    <property type="entry name" value="Rhs_assc_core"/>
    <property type="match status" value="1"/>
</dbReference>
<keyword evidence="4" id="KW-0843">Virulence</keyword>
<feature type="domain" description="Insecticide toxin TcdB middle/N-terminal" evidence="7">
    <location>
        <begin position="661"/>
        <end position="801"/>
    </location>
</feature>
<dbReference type="NCBIfam" id="TIGR01643">
    <property type="entry name" value="YD_repeat_2x"/>
    <property type="match status" value="2"/>
</dbReference>
<dbReference type="InterPro" id="IPR028994">
    <property type="entry name" value="Integrin_alpha_N"/>
</dbReference>
<dbReference type="EMBL" id="FQWA01000009">
    <property type="protein sequence ID" value="SHF77918.1"/>
    <property type="molecule type" value="Genomic_DNA"/>
</dbReference>
<dbReference type="Gene3D" id="2.40.128.340">
    <property type="match status" value="1"/>
</dbReference>
<feature type="signal peptide" evidence="6">
    <location>
        <begin position="1"/>
        <end position="19"/>
    </location>
</feature>
<gene>
    <name evidence="8" type="ORF">SAMN05444364_10956</name>
</gene>
<keyword evidence="5" id="KW-0472">Membrane</keyword>
<dbReference type="Gene3D" id="2.130.10.130">
    <property type="entry name" value="Integrin alpha, N-terminal"/>
    <property type="match status" value="1"/>
</dbReference>
<feature type="transmembrane region" description="Helical" evidence="5">
    <location>
        <begin position="1751"/>
        <end position="1774"/>
    </location>
</feature>
<sequence>MKKHLLLLIYLLITISSLAQERLYTDKEHGGVGNGVFGKINDEINVSPTGQLSYEIPIPALPGTGGMKPNLSVCYNSSTKNGLAGYGFDLMGLSIISRIPSDRFHDGMATAIDFTSHDHFALDGQRLIKYNYSYGTETEYRTENNSFAKILANGKSTNPTSFTVYTKSGLIYDYVTVSKALGKAETDSTLFWLVSKVSDTKGNYFTVTYGGEASTNDFYPSRIDYTGNATVGLSPYASIRFSYMSNPYSPVTYVNGARVKRSQLLFSIALFMGDQVVRNFQFNYQVEKRKYQLSEVTETASGGEHKNPTQLTWTNLSDFKVQNYNYSQTKLIHKATLTVGDFNGDGLADFIATPENDRAGWKGWKLFISHSTYFEQVASGTWNWNDDKLEQVVCGDFNGDGYADVVAKRCHSGKWHNCDLYTTSVDNNGKISLAFSKCFISLARDYTIQTVELNGDGAADLFAWLSNSKECKLIRSKEGANGLTPLDYTAVRYCSEKWDRVEYGDFNGDGLTDVMNLNDNGNCIMYCDGAGTMTKEDKSSWPNKNHYLELGDFNGDGKTDMLLTGWTKNPNRGGWSTWCINYSKGDGKFTTEYYEKPFDARSKQLYIADLNGDGFDDFQAIDKTSSGSNMTQPQAYLSDGRGNFYKQVKGGNVYATDKWHFYVGDFNGDGKADFVCTSNWNKSNWDGYQVYLMPSDKHSLLTGIKDGLGNSTNIDYKYLTDESVFTRGRTNSYPLVSIGLSWPVVASVSTPDGIGGTNVTSYRYENALFHKNGRGLLGFEKCYVKDETTNTLNTTEYSVNTEKYVIAPKHSRTTVNGKVIEESYHTYTLKSNYASSSYNSSIYTYMPMTVHQKNYEFNTGELIKDVKTDYEYDTWGNTTKTIVKDGSIETTTTGTFINNTDKWLLGRLTECTVSKSNESGTTTRKSSFEYDPNSGLLTTEVFAPGNTELGYRKTYVHDGFGNIVKSTVSPFDNSSERITQTRYDAKGRYIVSSTNCLGFIETLKYNEVEGLVTASTDKNGIVTNYTYDKFGNLVTASTPISKTLKTTGWSAGMSDAPANALYFEWNKTTGEPSSIEFYDCLGRLLRKVTESVNGKKVYIDRTYDKKGLVERTSEPYYVGGQQYWSKNEYDAVGRTTAQTAPDGSRHIFAYSGLKTTATDPLGSISTKISNLNGLLASSIDNAGTGITYKYDADGKCIETKGPRTTIHCSYDIAGNRISLDDPDLGHSQDTYNAFGELIAHQDGHGETRFEYDTGGRIIQEVRPEVTISTTYDKGWKGAVDEVVSVGSIQYSETYTYDNYGRVIKKNTVIDDRAYETSYTYNLANQVETIKYPKGLKVKNGYDACGIQISVSNADNQKLYWKLHDLDARGQIEKEEFGNGLITTTAHDPQKGTISSILTPGIQNWTYSFDAVGNLVTRRDLKRNLSESFSYDGLYRLTNVRKNGQVTQSMTYDNAGNITSKSDVGTYIYTDGSNKLSSITDCKRSIATWDEISYNSFDKVAKIVSGDKTMLIEYGPDKSRVLVDIQGVRKYYVDNLFEQTVENGKISGTNYIFVFGKAVAILSQDANDIEDVKYLHHDHLGSIQVYSDELGKLYQELSYDAWGLRRNPETWVVFDVVASSNAYNDHGFGGHEHIDLFELVNMDGRMYDPVVGRFISADPFIQSPDFTQSLNRYAYCINNPLSLIDPSGYSWFSKNWKTITASIVGIAVSVVTLGSGTTLGAAIIAGAVGGAAGALTGALLNGANIGQIAKSTFIGAVVGGASGFLNFASGGGTIWEQLFKHTFSQGWLEGVQGGNMFHGFMMGAVSGAGGYGINKATDMTKALKIISASIVSGTIDEIGGGKFANGAVTGAFSFLFNDYMHLRKTKMHHRGKILVTFPFDEKVGAGNALMTVDTYVYINDHVQAKILDAHVMLTSYSNISDIDVEGAFEVEFKVGSKKSEYSFKKTTGTYVVPSGTNFTGDVHIDNVSYRNALPINLNVSGGWNYSTPGGCGSLTRPTIIGLLIPARYNHNFRIK</sequence>
<keyword evidence="5" id="KW-1133">Transmembrane helix</keyword>
<dbReference type="PANTHER" id="PTHR32305">
    <property type="match status" value="1"/>
</dbReference>
<comment type="subcellular location">
    <subcellularLocation>
        <location evidence="1">Secreted</location>
    </subcellularLocation>
</comment>
<dbReference type="PANTHER" id="PTHR32305:SF15">
    <property type="entry name" value="PROTEIN RHSA-RELATED"/>
    <property type="match status" value="1"/>
</dbReference>
<feature type="transmembrane region" description="Helical" evidence="5">
    <location>
        <begin position="1794"/>
        <end position="1813"/>
    </location>
</feature>
<protein>
    <submittedName>
        <fullName evidence="8">RHS repeat-associated core domain-containing protein</fullName>
    </submittedName>
</protein>
<dbReference type="RefSeq" id="WP_234967215.1">
    <property type="nucleotide sequence ID" value="NZ_CP016204.1"/>
</dbReference>
<dbReference type="InterPro" id="IPR022045">
    <property type="entry name" value="TcdB_toxin_mid/N"/>
</dbReference>
<dbReference type="GO" id="GO:0005737">
    <property type="term" value="C:cytoplasm"/>
    <property type="evidence" value="ECO:0007669"/>
    <property type="project" value="InterPro"/>
</dbReference>
<comment type="caution">
    <text evidence="8">The sequence shown here is derived from an EMBL/GenBank/DDBJ whole genome shotgun (WGS) entry which is preliminary data.</text>
</comment>
<evidence type="ECO:0000313" key="8">
    <source>
        <dbReference type="EMBL" id="SHF77918.1"/>
    </source>
</evidence>
<evidence type="ECO:0000313" key="9">
    <source>
        <dbReference type="Proteomes" id="UP000184105"/>
    </source>
</evidence>
<dbReference type="Gene3D" id="2.180.10.10">
    <property type="entry name" value="RHS repeat-associated core"/>
    <property type="match status" value="2"/>
</dbReference>
<evidence type="ECO:0000256" key="3">
    <source>
        <dbReference type="ARBA" id="ARBA00022729"/>
    </source>
</evidence>
<dbReference type="GO" id="GO:0005576">
    <property type="term" value="C:extracellular region"/>
    <property type="evidence" value="ECO:0007669"/>
    <property type="project" value="UniProtKB-SubCell"/>
</dbReference>
<dbReference type="InterPro" id="IPR003284">
    <property type="entry name" value="Sal_SpvB"/>
</dbReference>
<dbReference type="InterPro" id="IPR006530">
    <property type="entry name" value="YD"/>
</dbReference>
<dbReference type="InterPro" id="IPR050708">
    <property type="entry name" value="T6SS_VgrG/RHS"/>
</dbReference>
<dbReference type="InterPro" id="IPR022385">
    <property type="entry name" value="Rhs_assc_core"/>
</dbReference>
<dbReference type="Pfam" id="PF05593">
    <property type="entry name" value="RHS_repeat"/>
    <property type="match status" value="1"/>
</dbReference>
<reference evidence="8 9" key="1">
    <citation type="submission" date="2016-11" db="EMBL/GenBank/DDBJ databases">
        <authorList>
            <person name="Varghese N."/>
            <person name="Submissions S."/>
        </authorList>
    </citation>
    <scope>NUCLEOTIDE SEQUENCE [LARGE SCALE GENOMIC DNA]</scope>
    <source>
        <strain evidence="8 9">DSM 22613</strain>
    </source>
</reference>
<keyword evidence="3 6" id="KW-0732">Signal</keyword>
<feature type="transmembrane region" description="Helical" evidence="5">
    <location>
        <begin position="1718"/>
        <end position="1739"/>
    </location>
</feature>
<dbReference type="Pfam" id="PF03534">
    <property type="entry name" value="SpvB"/>
    <property type="match status" value="1"/>
</dbReference>
<feature type="chain" id="PRO_5043544819" evidence="6">
    <location>
        <begin position="20"/>
        <end position="2014"/>
    </location>
</feature>
<keyword evidence="9" id="KW-1185">Reference proteome</keyword>
<keyword evidence="2" id="KW-0964">Secreted</keyword>
<evidence type="ECO:0000256" key="2">
    <source>
        <dbReference type="ARBA" id="ARBA00022525"/>
    </source>
</evidence>
<accession>A0AAX2F354</accession>
<name>A0AAX2F354_9BACT</name>
<dbReference type="InterPro" id="IPR013517">
    <property type="entry name" value="FG-GAP"/>
</dbReference>
<evidence type="ECO:0000256" key="5">
    <source>
        <dbReference type="SAM" id="Phobius"/>
    </source>
</evidence>
<evidence type="ECO:0000259" key="7">
    <source>
        <dbReference type="Pfam" id="PF12256"/>
    </source>
</evidence>
<dbReference type="SUPFAM" id="SSF69318">
    <property type="entry name" value="Integrin alpha N-terminal domain"/>
    <property type="match status" value="1"/>
</dbReference>
<dbReference type="InterPro" id="IPR031325">
    <property type="entry name" value="RHS_repeat"/>
</dbReference>
<evidence type="ECO:0000256" key="4">
    <source>
        <dbReference type="ARBA" id="ARBA00023026"/>
    </source>
</evidence>
<evidence type="ECO:0000256" key="6">
    <source>
        <dbReference type="SAM" id="SignalP"/>
    </source>
</evidence>